<keyword evidence="9" id="KW-0479">Metal-binding</keyword>
<evidence type="ECO:0000313" key="20">
    <source>
        <dbReference type="EMBL" id="EEB05972.1"/>
    </source>
</evidence>
<dbReference type="OrthoDB" id="10251079at2759"/>
<dbReference type="GO" id="GO:0005794">
    <property type="term" value="C:Golgi apparatus"/>
    <property type="evidence" value="ECO:0000318"/>
    <property type="project" value="GO_Central"/>
</dbReference>
<dbReference type="JaponicusDB" id="SJAG_00999">
    <property type="gene designation" value="pis1"/>
</dbReference>
<protein>
    <recommendedName>
        <fullName evidence="5 17">CDP-diacylglycerol--inositol 3-phosphatidyltransferase</fullName>
        <ecNumber evidence="5 17">2.7.8.11</ecNumber>
    </recommendedName>
</protein>
<dbReference type="InterPro" id="IPR000462">
    <property type="entry name" value="CDP-OH_P_trans"/>
</dbReference>
<dbReference type="HOGENOM" id="CLU_067602_0_0_1"/>
<evidence type="ECO:0000256" key="8">
    <source>
        <dbReference type="ARBA" id="ARBA00022692"/>
    </source>
</evidence>
<dbReference type="GO" id="GO:0006661">
    <property type="term" value="P:phosphatidylinositol biosynthetic process"/>
    <property type="evidence" value="ECO:0000318"/>
    <property type="project" value="GO_Central"/>
</dbReference>
<dbReference type="PIRSF" id="PIRSF000848">
    <property type="entry name" value="CDP_diag_ino_3_P"/>
    <property type="match status" value="1"/>
</dbReference>
<evidence type="ECO:0000256" key="14">
    <source>
        <dbReference type="ARBA" id="ARBA00023209"/>
    </source>
</evidence>
<comment type="cofactor">
    <cofactor evidence="1">
        <name>Mn(2+)</name>
        <dbReference type="ChEBI" id="CHEBI:29035"/>
    </cofactor>
</comment>
<dbReference type="Gene3D" id="1.20.120.1760">
    <property type="match status" value="1"/>
</dbReference>
<dbReference type="PANTHER" id="PTHR15362">
    <property type="entry name" value="PHOSPHATIDYLINOSITOL SYNTHASE"/>
    <property type="match status" value="1"/>
</dbReference>
<dbReference type="Pfam" id="PF01066">
    <property type="entry name" value="CDP-OH_P_transf"/>
    <property type="match status" value="1"/>
</dbReference>
<reference evidence="20 22" key="1">
    <citation type="journal article" date="2011" name="Science">
        <title>Comparative functional genomics of the fission yeasts.</title>
        <authorList>
            <person name="Rhind N."/>
            <person name="Chen Z."/>
            <person name="Yassour M."/>
            <person name="Thompson D.A."/>
            <person name="Haas B.J."/>
            <person name="Habib N."/>
            <person name="Wapinski I."/>
            <person name="Roy S."/>
            <person name="Lin M.F."/>
            <person name="Heiman D.I."/>
            <person name="Young S.K."/>
            <person name="Furuya K."/>
            <person name="Guo Y."/>
            <person name="Pidoux A."/>
            <person name="Chen H.M."/>
            <person name="Robbertse B."/>
            <person name="Goldberg J.M."/>
            <person name="Aoki K."/>
            <person name="Bayne E.H."/>
            <person name="Berlin A.M."/>
            <person name="Desjardins C.A."/>
            <person name="Dobbs E."/>
            <person name="Dukaj L."/>
            <person name="Fan L."/>
            <person name="FitzGerald M.G."/>
            <person name="French C."/>
            <person name="Gujja S."/>
            <person name="Hansen K."/>
            <person name="Keifenheim D."/>
            <person name="Levin J.Z."/>
            <person name="Mosher R.A."/>
            <person name="Mueller C.A."/>
            <person name="Pfiffner J."/>
            <person name="Priest M."/>
            <person name="Russ C."/>
            <person name="Smialowska A."/>
            <person name="Swoboda P."/>
            <person name="Sykes S.M."/>
            <person name="Vaughn M."/>
            <person name="Vengrova S."/>
            <person name="Yoder R."/>
            <person name="Zeng Q."/>
            <person name="Allshire R."/>
            <person name="Baulcombe D."/>
            <person name="Birren B.W."/>
            <person name="Brown W."/>
            <person name="Ekwall K."/>
            <person name="Kellis M."/>
            <person name="Leatherwood J."/>
            <person name="Levin H."/>
            <person name="Margalit H."/>
            <person name="Martienssen R."/>
            <person name="Nieduszynski C.A."/>
            <person name="Spatafora J.W."/>
            <person name="Friedman N."/>
            <person name="Dalgaard J.Z."/>
            <person name="Baumann P."/>
            <person name="Niki H."/>
            <person name="Regev A."/>
            <person name="Nusbaum C."/>
        </authorList>
    </citation>
    <scope>NUCLEOTIDE SEQUENCE [LARGE SCALE GENOMIC DNA]</scope>
    <source>
        <strain evidence="22">yFS275 / FY16936</strain>
    </source>
</reference>
<evidence type="ECO:0000256" key="2">
    <source>
        <dbReference type="ARBA" id="ARBA00001946"/>
    </source>
</evidence>
<organism evidence="20 22">
    <name type="scientific">Schizosaccharomyces japonicus (strain yFS275 / FY16936)</name>
    <name type="common">Fission yeast</name>
    <dbReference type="NCBI Taxonomy" id="402676"/>
    <lineage>
        <taxon>Eukaryota</taxon>
        <taxon>Fungi</taxon>
        <taxon>Dikarya</taxon>
        <taxon>Ascomycota</taxon>
        <taxon>Taphrinomycotina</taxon>
        <taxon>Schizosaccharomycetes</taxon>
        <taxon>Schizosaccharomycetales</taxon>
        <taxon>Schizosaccharomycetaceae</taxon>
        <taxon>Schizosaccharomyces</taxon>
    </lineage>
</organism>
<dbReference type="Proteomes" id="UP000001744">
    <property type="component" value="Unassembled WGS sequence"/>
</dbReference>
<dbReference type="GO" id="GO:0016020">
    <property type="term" value="C:membrane"/>
    <property type="evidence" value="ECO:0007669"/>
    <property type="project" value="UniProtKB-SubCell"/>
</dbReference>
<gene>
    <name evidence="21" type="primary">pis1</name>
    <name evidence="20" type="ORF">SJAG_00999</name>
</gene>
<dbReference type="AlphaFoldDB" id="B6JX71"/>
<evidence type="ECO:0000256" key="7">
    <source>
        <dbReference type="ARBA" id="ARBA00022679"/>
    </source>
</evidence>
<keyword evidence="7 17" id="KW-0808">Transferase</keyword>
<evidence type="ECO:0000256" key="17">
    <source>
        <dbReference type="PIRNR" id="PIRNR000848"/>
    </source>
</evidence>
<keyword evidence="8 19" id="KW-0812">Transmembrane</keyword>
<keyword evidence="13 17" id="KW-0472">Membrane</keyword>
<comment type="similarity">
    <text evidence="4 17 18">Belongs to the CDP-alcohol phosphatidyltransferase class-I family.</text>
</comment>
<feature type="transmembrane region" description="Helical" evidence="19">
    <location>
        <begin position="7"/>
        <end position="31"/>
    </location>
</feature>
<dbReference type="InterPro" id="IPR043130">
    <property type="entry name" value="CDP-OH_PTrfase_TM_dom"/>
</dbReference>
<dbReference type="EC" id="2.7.8.11" evidence="5 17"/>
<sequence>MAKNEPNVYLFVPNLIGFSRVILVLVSLYFMSWHPNYSTVLYLVSSLLDAFDGWAARRLGQTTNFGAILDMVTDRCATSCLLCFLSSAYPKYTVVFQLLVSLDLASHYMHMYATLHLGAKSHKTMTKKHNWMLRMYYGNNKVLFLFCAANEMFFVALYLLSFAPRTPPRLGYLAVPTFISKRGVLPLSYPTLMAAVCGPICFAKQVINVVQLANAANSLVKLDVAERVAPKKKE</sequence>
<proteinExistence type="inferred from homology"/>
<evidence type="ECO:0000256" key="18">
    <source>
        <dbReference type="RuleBase" id="RU003750"/>
    </source>
</evidence>
<comment type="cofactor">
    <cofactor evidence="2">
        <name>Mg(2+)</name>
        <dbReference type="ChEBI" id="CHEBI:18420"/>
    </cofactor>
</comment>
<keyword evidence="22" id="KW-1185">Reference proteome</keyword>
<dbReference type="FunFam" id="1.20.120.1760:FF:000003">
    <property type="entry name" value="CDP-diacylglycerol--inositol 3-phosphatidyltransferase"/>
    <property type="match status" value="1"/>
</dbReference>
<evidence type="ECO:0000313" key="22">
    <source>
        <dbReference type="Proteomes" id="UP000001744"/>
    </source>
</evidence>
<keyword evidence="12 17" id="KW-0443">Lipid metabolism</keyword>
<comment type="subcellular location">
    <subcellularLocation>
        <location evidence="3">Membrane</location>
        <topology evidence="3">Multi-pass membrane protein</topology>
    </subcellularLocation>
</comment>
<keyword evidence="14 17" id="KW-0594">Phospholipid biosynthesis</keyword>
<dbReference type="VEuPathDB" id="FungiDB:SJAG_00999"/>
<evidence type="ECO:0000256" key="19">
    <source>
        <dbReference type="SAM" id="Phobius"/>
    </source>
</evidence>
<evidence type="ECO:0000256" key="3">
    <source>
        <dbReference type="ARBA" id="ARBA00004141"/>
    </source>
</evidence>
<name>B6JX71_SCHJY</name>
<evidence type="ECO:0000256" key="6">
    <source>
        <dbReference type="ARBA" id="ARBA00022516"/>
    </source>
</evidence>
<keyword evidence="10" id="KW-0460">Magnesium</keyword>
<keyword evidence="15" id="KW-0464">Manganese</keyword>
<keyword evidence="11 19" id="KW-1133">Transmembrane helix</keyword>
<dbReference type="GeneID" id="7050869"/>
<evidence type="ECO:0000256" key="15">
    <source>
        <dbReference type="ARBA" id="ARBA00023211"/>
    </source>
</evidence>
<feature type="transmembrane region" description="Helical" evidence="19">
    <location>
        <begin position="183"/>
        <end position="202"/>
    </location>
</feature>
<dbReference type="InterPro" id="IPR048254">
    <property type="entry name" value="CDP_ALCOHOL_P_TRANSF_CS"/>
</dbReference>
<evidence type="ECO:0000256" key="11">
    <source>
        <dbReference type="ARBA" id="ARBA00022989"/>
    </source>
</evidence>
<evidence type="ECO:0000256" key="5">
    <source>
        <dbReference type="ARBA" id="ARBA00013212"/>
    </source>
</evidence>
<evidence type="ECO:0000256" key="4">
    <source>
        <dbReference type="ARBA" id="ARBA00010441"/>
    </source>
</evidence>
<dbReference type="PROSITE" id="PS00379">
    <property type="entry name" value="CDP_ALCOHOL_P_TRANSF"/>
    <property type="match status" value="1"/>
</dbReference>
<dbReference type="InterPro" id="IPR014387">
    <property type="entry name" value="CDP_diag_ino_3_P_euk"/>
</dbReference>
<dbReference type="EMBL" id="KE651166">
    <property type="protein sequence ID" value="EEB05972.1"/>
    <property type="molecule type" value="Genomic_DNA"/>
</dbReference>
<keyword evidence="6 17" id="KW-0444">Lipid biosynthesis</keyword>
<accession>B6JX71</accession>
<evidence type="ECO:0000256" key="10">
    <source>
        <dbReference type="ARBA" id="ARBA00022842"/>
    </source>
</evidence>
<dbReference type="RefSeq" id="XP_002172265.1">
    <property type="nucleotide sequence ID" value="XM_002172229.1"/>
</dbReference>
<dbReference type="GO" id="GO:0003881">
    <property type="term" value="F:CDP-diacylglycerol-inositol 3-phosphatidyltransferase activity"/>
    <property type="evidence" value="ECO:0000318"/>
    <property type="project" value="GO_Central"/>
</dbReference>
<evidence type="ECO:0000256" key="16">
    <source>
        <dbReference type="ARBA" id="ARBA00023264"/>
    </source>
</evidence>
<feature type="transmembrane region" description="Helical" evidence="19">
    <location>
        <begin position="142"/>
        <end position="163"/>
    </location>
</feature>
<dbReference type="GO" id="GO:0046872">
    <property type="term" value="F:metal ion binding"/>
    <property type="evidence" value="ECO:0007669"/>
    <property type="project" value="UniProtKB-KW"/>
</dbReference>
<evidence type="ECO:0000256" key="12">
    <source>
        <dbReference type="ARBA" id="ARBA00023098"/>
    </source>
</evidence>
<evidence type="ECO:0000256" key="13">
    <source>
        <dbReference type="ARBA" id="ARBA00023136"/>
    </source>
</evidence>
<evidence type="ECO:0000313" key="21">
    <source>
        <dbReference type="JaponicusDB" id="SJAG_00999"/>
    </source>
</evidence>
<dbReference type="OMA" id="AQTYSEN"/>
<dbReference type="STRING" id="402676.B6JX71"/>
<comment type="catalytic activity">
    <reaction evidence="17">
        <text>a CDP-1,2-diacyl-sn-glycerol + myo-inositol = a 1,2-diacyl-sn-glycero-3-phospho-(1D-myo-inositol) + CMP + H(+)</text>
        <dbReference type="Rhea" id="RHEA:11580"/>
        <dbReference type="ChEBI" id="CHEBI:15378"/>
        <dbReference type="ChEBI" id="CHEBI:17268"/>
        <dbReference type="ChEBI" id="CHEBI:57880"/>
        <dbReference type="ChEBI" id="CHEBI:58332"/>
        <dbReference type="ChEBI" id="CHEBI:60377"/>
        <dbReference type="EC" id="2.7.8.11"/>
    </reaction>
</comment>
<evidence type="ECO:0000256" key="1">
    <source>
        <dbReference type="ARBA" id="ARBA00001936"/>
    </source>
</evidence>
<dbReference type="eggNOG" id="KOG3240">
    <property type="taxonomic scope" value="Eukaryota"/>
</dbReference>
<dbReference type="PANTHER" id="PTHR15362:SF4">
    <property type="entry name" value="CDP-DIACYLGLYCEROL--INOSITOL 3-PHOSPHATIDYLTRANSFERASE"/>
    <property type="match status" value="1"/>
</dbReference>
<evidence type="ECO:0000256" key="9">
    <source>
        <dbReference type="ARBA" id="ARBA00022723"/>
    </source>
</evidence>
<keyword evidence="16 17" id="KW-1208">Phospholipid metabolism</keyword>